<dbReference type="EMBL" id="FOUT01000001">
    <property type="protein sequence ID" value="SFM49621.1"/>
    <property type="molecule type" value="Genomic_DNA"/>
</dbReference>
<evidence type="ECO:0000313" key="1">
    <source>
        <dbReference type="EMBL" id="SFM49621.1"/>
    </source>
</evidence>
<proteinExistence type="predicted"/>
<dbReference type="Proteomes" id="UP000182961">
    <property type="component" value="Unassembled WGS sequence"/>
</dbReference>
<accession>A0A1I4RBJ6</accession>
<sequence length="72" mass="8675">MFKNFTATLPFISFCDYQKWNSTAVKNYYIFGTPTMFLLNEKREILLRPNSVKQMDSWVDWYLVQGNEQTKH</sequence>
<evidence type="ECO:0000313" key="2">
    <source>
        <dbReference type="Proteomes" id="UP000182961"/>
    </source>
</evidence>
<protein>
    <submittedName>
        <fullName evidence="1">Uncharacterized protein</fullName>
    </submittedName>
</protein>
<dbReference type="AlphaFoldDB" id="A0A1I4RBJ6"/>
<dbReference type="Gene3D" id="3.40.30.10">
    <property type="entry name" value="Glutaredoxin"/>
    <property type="match status" value="1"/>
</dbReference>
<gene>
    <name evidence="1" type="ORF">SAMN05444143_101289</name>
</gene>
<name>A0A1I4RBJ6_9FLAO</name>
<keyword evidence="2" id="KW-1185">Reference proteome</keyword>
<organism evidence="1 2">
    <name type="scientific">Flavobacterium succinicans</name>
    <dbReference type="NCBI Taxonomy" id="29536"/>
    <lineage>
        <taxon>Bacteria</taxon>
        <taxon>Pseudomonadati</taxon>
        <taxon>Bacteroidota</taxon>
        <taxon>Flavobacteriia</taxon>
        <taxon>Flavobacteriales</taxon>
        <taxon>Flavobacteriaceae</taxon>
        <taxon>Flavobacterium</taxon>
    </lineage>
</organism>
<reference evidence="2" key="1">
    <citation type="submission" date="2016-10" db="EMBL/GenBank/DDBJ databases">
        <authorList>
            <person name="Varghese N."/>
            <person name="Submissions S."/>
        </authorList>
    </citation>
    <scope>NUCLEOTIDE SEQUENCE [LARGE SCALE GENOMIC DNA]</scope>
    <source>
        <strain evidence="2">DSM 4002</strain>
    </source>
</reference>